<feature type="chain" id="PRO_5012461477" evidence="3">
    <location>
        <begin position="21"/>
        <end position="377"/>
    </location>
</feature>
<evidence type="ECO:0000256" key="1">
    <source>
        <dbReference type="ARBA" id="ARBA00022670"/>
    </source>
</evidence>
<keyword evidence="2" id="KW-0378">Hydrolase</keyword>
<dbReference type="GO" id="GO:0008233">
    <property type="term" value="F:peptidase activity"/>
    <property type="evidence" value="ECO:0007669"/>
    <property type="project" value="UniProtKB-KW"/>
</dbReference>
<dbReference type="Gene3D" id="2.40.10.120">
    <property type="match status" value="1"/>
</dbReference>
<dbReference type="Gene3D" id="2.30.42.10">
    <property type="match status" value="1"/>
</dbReference>
<evidence type="ECO:0000259" key="4">
    <source>
        <dbReference type="PROSITE" id="PS50106"/>
    </source>
</evidence>
<name>A0A1W1UWT3_9DEIO</name>
<dbReference type="GO" id="GO:0006508">
    <property type="term" value="P:proteolysis"/>
    <property type="evidence" value="ECO:0007669"/>
    <property type="project" value="UniProtKB-KW"/>
</dbReference>
<evidence type="ECO:0000313" key="6">
    <source>
        <dbReference type="Proteomes" id="UP000192582"/>
    </source>
</evidence>
<dbReference type="InterPro" id="IPR009003">
    <property type="entry name" value="Peptidase_S1_PA"/>
</dbReference>
<evidence type="ECO:0000313" key="5">
    <source>
        <dbReference type="EMBL" id="SMB85459.1"/>
    </source>
</evidence>
<dbReference type="SMART" id="SM00228">
    <property type="entry name" value="PDZ"/>
    <property type="match status" value="1"/>
</dbReference>
<dbReference type="InterPro" id="IPR001478">
    <property type="entry name" value="PDZ"/>
</dbReference>
<dbReference type="Proteomes" id="UP000192582">
    <property type="component" value="Unassembled WGS sequence"/>
</dbReference>
<keyword evidence="3" id="KW-0732">Signal</keyword>
<keyword evidence="6" id="KW-1185">Reference proteome</keyword>
<reference evidence="5 6" key="1">
    <citation type="submission" date="2017-04" db="EMBL/GenBank/DDBJ databases">
        <authorList>
            <person name="Afonso C.L."/>
            <person name="Miller P.J."/>
            <person name="Scott M.A."/>
            <person name="Spackman E."/>
            <person name="Goraichik I."/>
            <person name="Dimitrov K.M."/>
            <person name="Suarez D.L."/>
            <person name="Swayne D.E."/>
        </authorList>
    </citation>
    <scope>NUCLEOTIDE SEQUENCE [LARGE SCALE GENOMIC DNA]</scope>
    <source>
        <strain evidence="5 6">KR-140</strain>
    </source>
</reference>
<sequence>MLRLVLPSLLFALLLGPVHAQSTPLPTQAPSASTTRTESALDRVLNSVVSISTAQPSGTAGPSSRGWSPFPGALLPWLGTGTGVLLSEREVLTSARLVQGNARVTVTTRSGEAVPAIVVGLHAERDVALLRLERRPSGALRPAQLGNSARVTSGQKLIAVGLSPSGGFTAQEVTVRNAAASDEFTIDTALNATIRGGPLVNTSGEVVGLVSGRFGSRLNVAFPSGAQGAAVPINAATASLTELRAGMQQPFTAGVTPSVSSPVRLGVRVVDLTQVTAEQRRRMNLPARGLLVEEVISGSPADQAGVQASLKPQGASEASLNGGGDVIVAVDGRSIQHFEEFQQTIARKEIGSTVTLEVLRGGQSQRFTVRLDRSTSQ</sequence>
<keyword evidence="1 5" id="KW-0645">Protease</keyword>
<feature type="domain" description="PDZ" evidence="4">
    <location>
        <begin position="252"/>
        <end position="362"/>
    </location>
</feature>
<dbReference type="STRING" id="695939.SAMN00790413_03410"/>
<dbReference type="Pfam" id="PF13365">
    <property type="entry name" value="Trypsin_2"/>
    <property type="match status" value="1"/>
</dbReference>
<evidence type="ECO:0000256" key="2">
    <source>
        <dbReference type="ARBA" id="ARBA00022801"/>
    </source>
</evidence>
<dbReference type="PROSITE" id="PS50106">
    <property type="entry name" value="PDZ"/>
    <property type="match status" value="1"/>
</dbReference>
<dbReference type="PANTHER" id="PTHR43343">
    <property type="entry name" value="PEPTIDASE S12"/>
    <property type="match status" value="1"/>
</dbReference>
<proteinExistence type="predicted"/>
<dbReference type="AlphaFoldDB" id="A0A1W1UWT3"/>
<dbReference type="InterPro" id="IPR036034">
    <property type="entry name" value="PDZ_sf"/>
</dbReference>
<dbReference type="PANTHER" id="PTHR43343:SF3">
    <property type="entry name" value="PROTEASE DO-LIKE 8, CHLOROPLASTIC"/>
    <property type="match status" value="1"/>
</dbReference>
<organism evidence="5 6">
    <name type="scientific">Deinococcus hopiensis KR-140</name>
    <dbReference type="NCBI Taxonomy" id="695939"/>
    <lineage>
        <taxon>Bacteria</taxon>
        <taxon>Thermotogati</taxon>
        <taxon>Deinococcota</taxon>
        <taxon>Deinococci</taxon>
        <taxon>Deinococcales</taxon>
        <taxon>Deinococcaceae</taxon>
        <taxon>Deinococcus</taxon>
    </lineage>
</organism>
<gene>
    <name evidence="5" type="ORF">SAMN00790413_03410</name>
</gene>
<dbReference type="InterPro" id="IPR051201">
    <property type="entry name" value="Chloro_Bact_Ser_Proteases"/>
</dbReference>
<feature type="signal peptide" evidence="3">
    <location>
        <begin position="1"/>
        <end position="20"/>
    </location>
</feature>
<accession>A0A1W1UWT3</accession>
<evidence type="ECO:0000256" key="3">
    <source>
        <dbReference type="SAM" id="SignalP"/>
    </source>
</evidence>
<protein>
    <submittedName>
        <fullName evidence="5">Serine protease, S1-C subfamily, contains C-terminal PDZ domain</fullName>
    </submittedName>
</protein>
<dbReference type="EMBL" id="FWWU01000008">
    <property type="protein sequence ID" value="SMB85459.1"/>
    <property type="molecule type" value="Genomic_DNA"/>
</dbReference>
<dbReference type="SUPFAM" id="SSF50156">
    <property type="entry name" value="PDZ domain-like"/>
    <property type="match status" value="1"/>
</dbReference>
<dbReference type="Pfam" id="PF13180">
    <property type="entry name" value="PDZ_2"/>
    <property type="match status" value="1"/>
</dbReference>
<dbReference type="SUPFAM" id="SSF50494">
    <property type="entry name" value="Trypsin-like serine proteases"/>
    <property type="match status" value="1"/>
</dbReference>